<dbReference type="EMBL" id="JAAKGU010000014">
    <property type="protein sequence ID" value="NGM85267.1"/>
    <property type="molecule type" value="Genomic_DNA"/>
</dbReference>
<accession>A0A6M1PNI1</accession>
<dbReference type="Proteomes" id="UP000480151">
    <property type="component" value="Unassembled WGS sequence"/>
</dbReference>
<dbReference type="AlphaFoldDB" id="A0A6M1PNI1"/>
<evidence type="ECO:0000313" key="1">
    <source>
        <dbReference type="EMBL" id="NGM85267.1"/>
    </source>
</evidence>
<proteinExistence type="predicted"/>
<comment type="caution">
    <text evidence="1">The sequence shown here is derived from an EMBL/GenBank/DDBJ whole genome shotgun (WGS) entry which is preliminary data.</text>
</comment>
<keyword evidence="2" id="KW-1185">Reference proteome</keyword>
<name>A0A6M1PNI1_9BACL</name>
<protein>
    <submittedName>
        <fullName evidence="1">Uncharacterized protein</fullName>
    </submittedName>
</protein>
<organism evidence="1 2">
    <name type="scientific">Paenibacillus apii</name>
    <dbReference type="NCBI Taxonomy" id="1850370"/>
    <lineage>
        <taxon>Bacteria</taxon>
        <taxon>Bacillati</taxon>
        <taxon>Bacillota</taxon>
        <taxon>Bacilli</taxon>
        <taxon>Bacillales</taxon>
        <taxon>Paenibacillaceae</taxon>
        <taxon>Paenibacillus</taxon>
    </lineage>
</organism>
<gene>
    <name evidence="1" type="ORF">G5B47_22960</name>
</gene>
<reference evidence="1 2" key="1">
    <citation type="submission" date="2020-02" db="EMBL/GenBank/DDBJ databases">
        <authorList>
            <person name="Gao J."/>
            <person name="Sun J."/>
        </authorList>
    </citation>
    <scope>NUCLEOTIDE SEQUENCE [LARGE SCALE GENOMIC DNA]</scope>
    <source>
        <strain evidence="1 2">7124</strain>
    </source>
</reference>
<evidence type="ECO:0000313" key="2">
    <source>
        <dbReference type="Proteomes" id="UP000480151"/>
    </source>
</evidence>
<dbReference type="RefSeq" id="WP_165103396.1">
    <property type="nucleotide sequence ID" value="NZ_JAAKGU010000014.1"/>
</dbReference>
<sequence>MKDFLDYIKQKVVIKKAIYFMLSMGMAYYEVPQKEDFLKATGYKDIINPALDEIQQSMELHDIAREDFAKYLWDIEPYLAYLLVETKIPTDLVILSLLDKELDIYDIFTIPLEALPEAADPKYGIVLLDDKSSANHQGVFFGNNFYYYNPLYRARRDAKTPPYLIHLLTEQMKNKNSVSLRLDQTISLAKEHYKPFMREFSEVYQGREINLDEIQFPLHPGNSEFFCVYNPETMKKIQFRISHRKDSEHWIEVEELWDIQGNEEQELFRTRYLHSIFNPQTNTFVHVDGSFNFYNNDNYKIRVKQQINAHANLHIKQWLVEGEISVIDWGQMILHFFNDPNLILDAFKGNLIEEVFGENPIE</sequence>